<organism evidence="4 5">
    <name type="scientific">Nonomuraea salmonea</name>
    <dbReference type="NCBI Taxonomy" id="46181"/>
    <lineage>
        <taxon>Bacteria</taxon>
        <taxon>Bacillati</taxon>
        <taxon>Actinomycetota</taxon>
        <taxon>Actinomycetes</taxon>
        <taxon>Streptosporangiales</taxon>
        <taxon>Streptosporangiaceae</taxon>
        <taxon>Nonomuraea</taxon>
    </lineage>
</organism>
<dbReference type="InterPro" id="IPR031330">
    <property type="entry name" value="Gly_Hdrlase_35_cat"/>
</dbReference>
<dbReference type="InterPro" id="IPR001360">
    <property type="entry name" value="Glyco_hydro_1"/>
</dbReference>
<dbReference type="PANTHER" id="PTHR23421">
    <property type="entry name" value="BETA-GALACTOSIDASE RELATED"/>
    <property type="match status" value="1"/>
</dbReference>
<dbReference type="RefSeq" id="WP_379485031.1">
    <property type="nucleotide sequence ID" value="NZ_JBHMCF010000049.1"/>
</dbReference>
<keyword evidence="5" id="KW-1185">Reference proteome</keyword>
<gene>
    <name evidence="4" type="ORF">ACFFR3_43325</name>
</gene>
<evidence type="ECO:0000256" key="1">
    <source>
        <dbReference type="ARBA" id="ARBA00009809"/>
    </source>
</evidence>
<proteinExistence type="inferred from homology"/>
<feature type="domain" description="Glycoside hydrolase 35 catalytic" evidence="3">
    <location>
        <begin position="135"/>
        <end position="475"/>
    </location>
</feature>
<dbReference type="Proteomes" id="UP001589568">
    <property type="component" value="Unassembled WGS sequence"/>
</dbReference>
<comment type="caution">
    <text evidence="4">The sequence shown here is derived from an EMBL/GenBank/DDBJ whole genome shotgun (WGS) entry which is preliminary data.</text>
</comment>
<protein>
    <submittedName>
        <fullName evidence="4">Family 1 glycosylhydrolase</fullName>
    </submittedName>
</protein>
<evidence type="ECO:0000313" key="4">
    <source>
        <dbReference type="EMBL" id="MFB9476370.1"/>
    </source>
</evidence>
<evidence type="ECO:0000313" key="5">
    <source>
        <dbReference type="Proteomes" id="UP001589568"/>
    </source>
</evidence>
<dbReference type="Pfam" id="PF01301">
    <property type="entry name" value="Glyco_hydro_35"/>
    <property type="match status" value="1"/>
</dbReference>
<sequence length="881" mass="96364">MVAIFSFTGTWNDGVDVRGYLYWSLLDNYEWGSYEPTFGLVAWDRETFARRPKPSLAWLGEVAHRRRARPHQLVVFFRSVIVLHGSCTTLRKGAAVRRIGVPGETAPPLEGHLRLGDPPGAPDAITVNSRHLSRGGMPWFPIMGEFHYGRYPAAEWREELLKVRAGGVTVVSTYVFWNLHEERRGVFDWSGDRDLRRFVRTCADLELDVVVRIGPWGHGESRNGGFPDWVLEAGCVPRTDDPRYLGLVRPLFEQIGGQLSGLTREHGGPVVAVQVENELYDQPGHLVTLKRMAREAGIDAPLWTATGWGHPRLPADEMIPLFGGYSEAAWDTAHDGWPRQSRAHYFFGPGRDDDSIGADLRTTEVTGSDESHLARYPFATCELGGGMYTSYHRRPIVEAADIAALGLVKLGSGSVWQGYYMYHGASQKIGALSTLQESHATGYPNDCPIVSYDFQAPLGEYGQFRESFRHLRRQHLWLASDGPGLATMTLVMPQDAPDDPADRDTLRWCVRSDGRSGFLFVNNHQPVETLPAHEDVQFAVELDGRELVVPREPVTVPSGAHFVWPLARPVGGATLLTATAQPMGVVDAGVHVFFQTAGIPVELVFDAATVTGVEGPATVSRDGDRLVLTDLTPGTGCLLRIRDASGDRAAVLVLDAARALSAAAGRLWGARRLVLSERPVVIEDDRLVVYGEGSSDVRVFPAPAGAPRTDGVFALLPAVAAAEVPGMPGVPEVKVEEVRQAGPAREPVIDPASGRASAPADADFEQAAVYRVTVPAEAFAGEDEVLLRLDWTGDVGRAYVGGRLVADQFWYGPAWEIGLRRFRDEVLEHGLEVRLLPLRADAPVFVSPQVRPAAYPGGSVLELRSVTLVPVPRTVLTQEES</sequence>
<dbReference type="InterPro" id="IPR017853">
    <property type="entry name" value="GH"/>
</dbReference>
<evidence type="ECO:0000256" key="2">
    <source>
        <dbReference type="RuleBase" id="RU003679"/>
    </source>
</evidence>
<dbReference type="Pfam" id="PF00232">
    <property type="entry name" value="Glyco_hydro_1"/>
    <property type="match status" value="1"/>
</dbReference>
<accession>A0ABV5P1B9</accession>
<name>A0ABV5P1B9_9ACTN</name>
<dbReference type="SUPFAM" id="SSF51445">
    <property type="entry name" value="(Trans)glycosidases"/>
    <property type="match status" value="2"/>
</dbReference>
<comment type="similarity">
    <text evidence="1 2">Belongs to the glycosyl hydrolase 35 family.</text>
</comment>
<reference evidence="4 5" key="1">
    <citation type="submission" date="2024-09" db="EMBL/GenBank/DDBJ databases">
        <authorList>
            <person name="Sun Q."/>
            <person name="Mori K."/>
        </authorList>
    </citation>
    <scope>NUCLEOTIDE SEQUENCE [LARGE SCALE GENOMIC DNA]</scope>
    <source>
        <strain evidence="4 5">JCM 3324</strain>
    </source>
</reference>
<dbReference type="EMBL" id="JBHMCF010000049">
    <property type="protein sequence ID" value="MFB9476370.1"/>
    <property type="molecule type" value="Genomic_DNA"/>
</dbReference>
<dbReference type="PRINTS" id="PR00742">
    <property type="entry name" value="GLHYDRLASE35"/>
</dbReference>
<evidence type="ECO:0000259" key="3">
    <source>
        <dbReference type="Pfam" id="PF01301"/>
    </source>
</evidence>
<dbReference type="Gene3D" id="3.20.20.80">
    <property type="entry name" value="Glycosidases"/>
    <property type="match status" value="2"/>
</dbReference>
<dbReference type="InterPro" id="IPR001944">
    <property type="entry name" value="Glycoside_Hdrlase_35"/>
</dbReference>